<dbReference type="EMBL" id="JACJUU010000011">
    <property type="protein sequence ID" value="MBC2770697.1"/>
    <property type="molecule type" value="Genomic_DNA"/>
</dbReference>
<dbReference type="Proteomes" id="UP000545386">
    <property type="component" value="Unassembled WGS sequence"/>
</dbReference>
<dbReference type="Gene3D" id="2.60.450.10">
    <property type="entry name" value="Lipopolysaccharide (LPS) transport protein A like domain"/>
    <property type="match status" value="1"/>
</dbReference>
<reference evidence="2 3" key="1">
    <citation type="submission" date="2020-08" db="EMBL/GenBank/DDBJ databases">
        <title>Paraeoetvoesia sp. YC-7-48 draft genome sequence.</title>
        <authorList>
            <person name="Yao L."/>
        </authorList>
    </citation>
    <scope>NUCLEOTIDE SEQUENCE [LARGE SCALE GENOMIC DNA]</scope>
    <source>
        <strain evidence="3">YC-7-48</strain>
    </source>
</reference>
<comment type="caution">
    <text evidence="2">The sequence shown here is derived from an EMBL/GenBank/DDBJ whole genome shotgun (WGS) entry which is preliminary data.</text>
</comment>
<dbReference type="GO" id="GO:0015221">
    <property type="term" value="F:lipopolysaccharide transmembrane transporter activity"/>
    <property type="evidence" value="ECO:0007669"/>
    <property type="project" value="InterPro"/>
</dbReference>
<feature type="compositionally biased region" description="Polar residues" evidence="1">
    <location>
        <begin position="198"/>
        <end position="209"/>
    </location>
</feature>
<dbReference type="AlphaFoldDB" id="A0A842HQV5"/>
<organism evidence="2 3">
    <name type="scientific">Pusillimonas minor</name>
    <dbReference type="NCBI Taxonomy" id="2697024"/>
    <lineage>
        <taxon>Bacteria</taxon>
        <taxon>Pseudomonadati</taxon>
        <taxon>Pseudomonadota</taxon>
        <taxon>Betaproteobacteria</taxon>
        <taxon>Burkholderiales</taxon>
        <taxon>Alcaligenaceae</taxon>
        <taxon>Pusillimonas</taxon>
    </lineage>
</organism>
<dbReference type="NCBIfam" id="TIGR04409">
    <property type="entry name" value="LptC_YrbK"/>
    <property type="match status" value="1"/>
</dbReference>
<keyword evidence="3" id="KW-1185">Reference proteome</keyword>
<dbReference type="InterPro" id="IPR026265">
    <property type="entry name" value="LptC"/>
</dbReference>
<dbReference type="Pfam" id="PF06835">
    <property type="entry name" value="LptC"/>
    <property type="match status" value="1"/>
</dbReference>
<dbReference type="RefSeq" id="WP_185780368.1">
    <property type="nucleotide sequence ID" value="NZ_JACJUU010000011.1"/>
</dbReference>
<protein>
    <submittedName>
        <fullName evidence="2">LPS export ABC transporter periplasmic protein LptC</fullName>
    </submittedName>
</protein>
<evidence type="ECO:0000313" key="2">
    <source>
        <dbReference type="EMBL" id="MBC2770697.1"/>
    </source>
</evidence>
<sequence>MKERLPSLVALLLLVSLVFLSWWAADYTLRSVLLDEPRRLTHEPDAWSQKFVMIRTNEAGVAINRLEGDYMLHYPDDDSYEVDEARAVGQRVGSPVTVATGNKAIMDNDGSRITLTGDAHLHRVPYDDRPALDVTSEQLILLPDEDVAYTDLPALVVNGKSRINGKGMRYDNDSRTLEVFSASDVKISGEESRKRSDSQNSNGPDTQTP</sequence>
<evidence type="ECO:0000256" key="1">
    <source>
        <dbReference type="SAM" id="MobiDB-lite"/>
    </source>
</evidence>
<feature type="compositionally biased region" description="Basic and acidic residues" evidence="1">
    <location>
        <begin position="187"/>
        <end position="197"/>
    </location>
</feature>
<gene>
    <name evidence="2" type="primary">lptC</name>
    <name evidence="2" type="ORF">GTU67_12340</name>
</gene>
<dbReference type="GO" id="GO:0005886">
    <property type="term" value="C:plasma membrane"/>
    <property type="evidence" value="ECO:0007669"/>
    <property type="project" value="InterPro"/>
</dbReference>
<proteinExistence type="predicted"/>
<accession>A0A842HQV5</accession>
<feature type="region of interest" description="Disordered" evidence="1">
    <location>
        <begin position="182"/>
        <end position="209"/>
    </location>
</feature>
<dbReference type="InterPro" id="IPR010664">
    <property type="entry name" value="LipoPS_assembly_LptC-rel"/>
</dbReference>
<evidence type="ECO:0000313" key="3">
    <source>
        <dbReference type="Proteomes" id="UP000545386"/>
    </source>
</evidence>
<name>A0A842HQV5_9BURK</name>